<dbReference type="EMBL" id="RCMI01000528">
    <property type="protein sequence ID" value="KAG2906861.1"/>
    <property type="molecule type" value="Genomic_DNA"/>
</dbReference>
<evidence type="ECO:0000313" key="2">
    <source>
        <dbReference type="EMBL" id="KAG2906861.1"/>
    </source>
</evidence>
<dbReference type="EMBL" id="RCMV01000003">
    <property type="protein sequence ID" value="KAG3229227.1"/>
    <property type="molecule type" value="Genomic_DNA"/>
</dbReference>
<dbReference type="Proteomes" id="UP000735874">
    <property type="component" value="Unassembled WGS sequence"/>
</dbReference>
<evidence type="ECO:0000313" key="3">
    <source>
        <dbReference type="EMBL" id="KAG2923013.1"/>
    </source>
</evidence>
<dbReference type="Proteomes" id="UP000697107">
    <property type="component" value="Unassembled WGS sequence"/>
</dbReference>
<protein>
    <submittedName>
        <fullName evidence="6">Uncharacterized protein</fullName>
    </submittedName>
</protein>
<dbReference type="Proteomes" id="UP000736787">
    <property type="component" value="Unassembled WGS sequence"/>
</dbReference>
<comment type="caution">
    <text evidence="6">The sequence shown here is derived from an EMBL/GenBank/DDBJ whole genome shotgun (WGS) entry which is preliminary data.</text>
</comment>
<dbReference type="EMBL" id="MJFZ01000626">
    <property type="protein sequence ID" value="RAW26688.1"/>
    <property type="molecule type" value="Genomic_DNA"/>
</dbReference>
<dbReference type="Proteomes" id="UP000760860">
    <property type="component" value="Unassembled WGS sequence"/>
</dbReference>
<proteinExistence type="predicted"/>
<gene>
    <name evidence="6" type="ORF">PC110_g16909</name>
    <name evidence="1" type="ORF">PC113_g245</name>
    <name evidence="2" type="ORF">PC115_g14137</name>
    <name evidence="3" type="ORF">PC117_g15839</name>
    <name evidence="4" type="ORF">PC118_g138</name>
    <name evidence="5" type="ORF">PC129_g205</name>
</gene>
<organism evidence="6 7">
    <name type="scientific">Phytophthora cactorum</name>
    <dbReference type="NCBI Taxonomy" id="29920"/>
    <lineage>
        <taxon>Eukaryota</taxon>
        <taxon>Sar</taxon>
        <taxon>Stramenopiles</taxon>
        <taxon>Oomycota</taxon>
        <taxon>Peronosporomycetes</taxon>
        <taxon>Peronosporales</taxon>
        <taxon>Peronosporaceae</taxon>
        <taxon>Phytophthora</taxon>
    </lineage>
</organism>
<accession>A0A329RU81</accession>
<dbReference type="EMBL" id="RCMG01000002">
    <property type="protein sequence ID" value="KAG2869434.1"/>
    <property type="molecule type" value="Genomic_DNA"/>
</dbReference>
<evidence type="ECO:0000313" key="6">
    <source>
        <dbReference type="EMBL" id="RAW26688.1"/>
    </source>
</evidence>
<sequence>MVSSVSFDKRLLSANEGLQNLVMELIEEAKPVA</sequence>
<evidence type="ECO:0000313" key="5">
    <source>
        <dbReference type="EMBL" id="KAG3229227.1"/>
    </source>
</evidence>
<dbReference type="EMBL" id="RCMK01000542">
    <property type="protein sequence ID" value="KAG2923013.1"/>
    <property type="molecule type" value="Genomic_DNA"/>
</dbReference>
<name>A0A329RU81_9STRA</name>
<reference evidence="6 7" key="1">
    <citation type="submission" date="2018-01" db="EMBL/GenBank/DDBJ databases">
        <title>Draft genome of the strawberry crown rot pathogen Phytophthora cactorum.</title>
        <authorList>
            <person name="Armitage A.D."/>
            <person name="Lysoe E."/>
            <person name="Nellist C.F."/>
            <person name="Harrison R.J."/>
            <person name="Brurberg M.B."/>
        </authorList>
    </citation>
    <scope>NUCLEOTIDE SEQUENCE [LARGE SCALE GENOMIC DNA]</scope>
    <source>
        <strain evidence="6 7">10300</strain>
    </source>
</reference>
<dbReference type="Proteomes" id="UP000251314">
    <property type="component" value="Unassembled WGS sequence"/>
</dbReference>
<dbReference type="VEuPathDB" id="FungiDB:PC110_g16909"/>
<keyword evidence="7" id="KW-1185">Reference proteome</keyword>
<dbReference type="AlphaFoldDB" id="A0A329RU81"/>
<evidence type="ECO:0000313" key="4">
    <source>
        <dbReference type="EMBL" id="KAG3000728.1"/>
    </source>
</evidence>
<reference evidence="1" key="2">
    <citation type="submission" date="2018-10" db="EMBL/GenBank/DDBJ databases">
        <title>Effector identification in a new, highly contiguous assembly of the strawberry crown rot pathogen Phytophthora cactorum.</title>
        <authorList>
            <person name="Armitage A.D."/>
            <person name="Nellist C.F."/>
            <person name="Bates H."/>
            <person name="Vickerstaff R.J."/>
            <person name="Harrison R.J."/>
        </authorList>
    </citation>
    <scope>NUCLEOTIDE SEQUENCE</scope>
    <source>
        <strain evidence="1">15-7</strain>
        <strain evidence="2">4032</strain>
        <strain evidence="3">4040</strain>
        <strain evidence="4">P415</strain>
        <strain evidence="5">P421</strain>
    </source>
</reference>
<dbReference type="Proteomes" id="UP000774804">
    <property type="component" value="Unassembled WGS sequence"/>
</dbReference>
<evidence type="ECO:0000313" key="1">
    <source>
        <dbReference type="EMBL" id="KAG2869434.1"/>
    </source>
</evidence>
<dbReference type="EMBL" id="RCML01000001">
    <property type="protein sequence ID" value="KAG3000728.1"/>
    <property type="molecule type" value="Genomic_DNA"/>
</dbReference>
<evidence type="ECO:0000313" key="7">
    <source>
        <dbReference type="Proteomes" id="UP000251314"/>
    </source>
</evidence>